<keyword evidence="1" id="KW-0812">Transmembrane</keyword>
<dbReference type="Proteomes" id="UP000285908">
    <property type="component" value="Unassembled WGS sequence"/>
</dbReference>
<dbReference type="Pfam" id="PF06724">
    <property type="entry name" value="DUF1206"/>
    <property type="match status" value="3"/>
</dbReference>
<feature type="transmembrane region" description="Helical" evidence="1">
    <location>
        <begin position="56"/>
        <end position="74"/>
    </location>
</feature>
<dbReference type="AlphaFoldDB" id="A0A438ALR4"/>
<feature type="transmembrane region" description="Helical" evidence="1">
    <location>
        <begin position="239"/>
        <end position="261"/>
    </location>
</feature>
<keyword evidence="4" id="KW-1185">Reference proteome</keyword>
<reference evidence="3 4" key="1">
    <citation type="submission" date="2018-11" db="EMBL/GenBank/DDBJ databases">
        <title>Mesobaculum littorinae gen. nov., sp. nov., isolated from Littorina scabra that represents a novel genus of the order Rhodobacteraceae.</title>
        <authorList>
            <person name="Li F."/>
        </authorList>
    </citation>
    <scope>NUCLEOTIDE SEQUENCE [LARGE SCALE GENOMIC DNA]</scope>
    <source>
        <strain evidence="3 4">M0103</strain>
    </source>
</reference>
<evidence type="ECO:0000259" key="2">
    <source>
        <dbReference type="Pfam" id="PF06724"/>
    </source>
</evidence>
<feature type="transmembrane region" description="Helical" evidence="1">
    <location>
        <begin position="149"/>
        <end position="168"/>
    </location>
</feature>
<feature type="domain" description="DUF1206" evidence="2">
    <location>
        <begin position="15"/>
        <end position="82"/>
    </location>
</feature>
<feature type="domain" description="DUF1206" evidence="2">
    <location>
        <begin position="98"/>
        <end position="170"/>
    </location>
</feature>
<accession>A0A438ALR4</accession>
<comment type="caution">
    <text evidence="3">The sequence shown here is derived from an EMBL/GenBank/DDBJ whole genome shotgun (WGS) entry which is preliminary data.</text>
</comment>
<dbReference type="OrthoDB" id="5702018at2"/>
<evidence type="ECO:0000313" key="3">
    <source>
        <dbReference type="EMBL" id="RVV99527.1"/>
    </source>
</evidence>
<proteinExistence type="predicted"/>
<evidence type="ECO:0000256" key="1">
    <source>
        <dbReference type="SAM" id="Phobius"/>
    </source>
</evidence>
<dbReference type="RefSeq" id="WP_127904969.1">
    <property type="nucleotide sequence ID" value="NZ_RQXX01000001.1"/>
</dbReference>
<feature type="transmembrane region" description="Helical" evidence="1">
    <location>
        <begin position="17"/>
        <end position="36"/>
    </location>
</feature>
<keyword evidence="1" id="KW-1133">Transmembrane helix</keyword>
<evidence type="ECO:0000313" key="4">
    <source>
        <dbReference type="Proteomes" id="UP000285908"/>
    </source>
</evidence>
<gene>
    <name evidence="3" type="ORF">EKE94_02265</name>
</gene>
<organism evidence="3 4">
    <name type="scientific">Mesobaculum littorinae</name>
    <dbReference type="NCBI Taxonomy" id="2486419"/>
    <lineage>
        <taxon>Bacteria</taxon>
        <taxon>Pseudomonadati</taxon>
        <taxon>Pseudomonadota</taxon>
        <taxon>Alphaproteobacteria</taxon>
        <taxon>Rhodobacterales</taxon>
        <taxon>Roseobacteraceae</taxon>
        <taxon>Mesobaculum</taxon>
    </lineage>
</organism>
<feature type="transmembrane region" description="Helical" evidence="1">
    <location>
        <begin position="94"/>
        <end position="118"/>
    </location>
</feature>
<name>A0A438ALR4_9RHOB</name>
<dbReference type="InterPro" id="IPR009597">
    <property type="entry name" value="DUF1206"/>
</dbReference>
<sequence>MSASDFGWAVKVMRVGYLGRTIVYLVLAGFSLWAIWHGGQAEGTTSALAELETTTGGGVVLALIALGMLAYAVWRGVDALWDLEDYGSGGKGIVARGGMIVTGVTHLAIGFAAASLLFGGSGGSGDSSSGGSSITQAVGTIMSWPGGRWIIGIVGAITIAAGIFYAYKGYAEKYREHLRANEFTMRWNLVLKIGLVAYGAVIAIVGLLLVYAALNANPEQAGGVGEAFSWVSGQPYGRALVAAICVGLIAFSIFCAVNAAYRIVPKAADESIESMAARMKAQARAATS</sequence>
<protein>
    <submittedName>
        <fullName evidence="3">DUF1206 domain-containing protein</fullName>
    </submittedName>
</protein>
<feature type="transmembrane region" description="Helical" evidence="1">
    <location>
        <begin position="189"/>
        <end position="214"/>
    </location>
</feature>
<dbReference type="EMBL" id="RQXX01000001">
    <property type="protein sequence ID" value="RVV99527.1"/>
    <property type="molecule type" value="Genomic_DNA"/>
</dbReference>
<feature type="domain" description="DUF1206" evidence="2">
    <location>
        <begin position="193"/>
        <end position="262"/>
    </location>
</feature>
<keyword evidence="1" id="KW-0472">Membrane</keyword>